<keyword evidence="4 6" id="KW-0808">Transferase</keyword>
<dbReference type="GO" id="GO:0003676">
    <property type="term" value="F:nucleic acid binding"/>
    <property type="evidence" value="ECO:0007669"/>
    <property type="project" value="InterPro"/>
</dbReference>
<dbReference type="EMBL" id="VHQI01000010">
    <property type="protein sequence ID" value="TPW41057.1"/>
    <property type="molecule type" value="Genomic_DNA"/>
</dbReference>
<comment type="similarity">
    <text evidence="6">Belongs to the methyltransferase superfamily. RlmG family.</text>
</comment>
<evidence type="ECO:0000313" key="10">
    <source>
        <dbReference type="Proteomes" id="UP000319523"/>
    </source>
</evidence>
<dbReference type="PANTHER" id="PTHR47816:SF5">
    <property type="entry name" value="RIBOSOMAL RNA LARGE SUBUNIT METHYLTRANSFERASE G"/>
    <property type="match status" value="1"/>
</dbReference>
<dbReference type="SUPFAM" id="SSF53335">
    <property type="entry name" value="S-adenosyl-L-methionine-dependent methyltransferases"/>
    <property type="match status" value="1"/>
</dbReference>
<gene>
    <name evidence="6 9" type="primary">rlmG</name>
    <name evidence="9" type="ORF">FKM52_16325</name>
</gene>
<dbReference type="NCBIfam" id="NF011577">
    <property type="entry name" value="PRK15001.1"/>
    <property type="match status" value="1"/>
</dbReference>
<dbReference type="PROSITE" id="PS00092">
    <property type="entry name" value="N6_MTASE"/>
    <property type="match status" value="1"/>
</dbReference>
<dbReference type="RefSeq" id="WP_141177215.1">
    <property type="nucleotide sequence ID" value="NZ_JBHUFX010000034.1"/>
</dbReference>
<evidence type="ECO:0000259" key="7">
    <source>
        <dbReference type="Pfam" id="PF05175"/>
    </source>
</evidence>
<dbReference type="GO" id="GO:0005737">
    <property type="term" value="C:cytoplasm"/>
    <property type="evidence" value="ECO:0007669"/>
    <property type="project" value="UniProtKB-SubCell"/>
</dbReference>
<dbReference type="HAMAP" id="MF_01859">
    <property type="entry name" value="23SrRNA_methyltr_G"/>
    <property type="match status" value="1"/>
</dbReference>
<keyword evidence="1 6" id="KW-0963">Cytoplasm</keyword>
<dbReference type="CDD" id="cd02440">
    <property type="entry name" value="AdoMet_MTases"/>
    <property type="match status" value="1"/>
</dbReference>
<keyword evidence="2 6" id="KW-0698">rRNA processing</keyword>
<organism evidence="9 10">
    <name type="scientific">Mixta tenebrionis</name>
    <dbReference type="NCBI Taxonomy" id="2562439"/>
    <lineage>
        <taxon>Bacteria</taxon>
        <taxon>Pseudomonadati</taxon>
        <taxon>Pseudomonadota</taxon>
        <taxon>Gammaproteobacteria</taxon>
        <taxon>Enterobacterales</taxon>
        <taxon>Erwiniaceae</taxon>
        <taxon>Mixta</taxon>
    </lineage>
</organism>
<accession>A0A506V5V5</accession>
<keyword evidence="3 6" id="KW-0489">Methyltransferase</keyword>
<evidence type="ECO:0000256" key="3">
    <source>
        <dbReference type="ARBA" id="ARBA00022603"/>
    </source>
</evidence>
<evidence type="ECO:0000313" key="9">
    <source>
        <dbReference type="EMBL" id="TPW41057.1"/>
    </source>
</evidence>
<comment type="caution">
    <text evidence="9">The sequence shown here is derived from an EMBL/GenBank/DDBJ whole genome shotgun (WGS) entry which is preliminary data.</text>
</comment>
<evidence type="ECO:0000256" key="1">
    <source>
        <dbReference type="ARBA" id="ARBA00022490"/>
    </source>
</evidence>
<comment type="subcellular location">
    <subcellularLocation>
        <location evidence="6">Cytoplasm</location>
    </subcellularLocation>
</comment>
<name>A0A506V5V5_9GAMM</name>
<comment type="function">
    <text evidence="6">Specifically methylates the guanine in position 1835 (m2G1835) of 23S rRNA.</text>
</comment>
<dbReference type="InterPro" id="IPR007848">
    <property type="entry name" value="Small_mtfrase_dom"/>
</dbReference>
<feature type="domain" description="Methyltransferase small" evidence="7">
    <location>
        <begin position="198"/>
        <end position="369"/>
    </location>
</feature>
<sequence>MSQLELSQRTLTLHRFPRMQEENPLQAWDAADEYLLQQTLPVPEQGPLLVFNDSFGALACALDRPLYSISDSWISQQATRQNLRDNQLDEDRVVMLDSLAPLPAAPACVLIKIPRALALLEHQLRQLREVATPETVIIAGARAKEIHNSTLQLFERILGPTKTSLAWKKARLIYSTYAAPALKPQPETLSWPLEGTPWQIHNYPNVFSRSGLDIGARFFMQHLPDNIDGEIVDLGCGNGVIGLLALEMNPLAEVHFFDESWMAVASSRLNVERNRPQDMARSHFQVANALSGFPSDRLHAVLCNPPFHQQSAITDHIAWQMFRDARRCLQYGGELRIVGNRHLDYHRKMKKLFGNCTLVASNKKFVVLRSVKLR</sequence>
<dbReference type="Proteomes" id="UP000319523">
    <property type="component" value="Unassembled WGS sequence"/>
</dbReference>
<dbReference type="Pfam" id="PF05175">
    <property type="entry name" value="MTS"/>
    <property type="match status" value="1"/>
</dbReference>
<dbReference type="EC" id="2.1.1.174" evidence="6"/>
<proteinExistence type="inferred from homology"/>
<dbReference type="InterPro" id="IPR029063">
    <property type="entry name" value="SAM-dependent_MTases_sf"/>
</dbReference>
<keyword evidence="5 6" id="KW-0949">S-adenosyl-L-methionine</keyword>
<evidence type="ECO:0000259" key="8">
    <source>
        <dbReference type="Pfam" id="PF26049"/>
    </source>
</evidence>
<evidence type="ECO:0000256" key="4">
    <source>
        <dbReference type="ARBA" id="ARBA00022679"/>
    </source>
</evidence>
<dbReference type="OrthoDB" id="29650at2"/>
<dbReference type="InterPro" id="IPR058679">
    <property type="entry name" value="RlmG_N"/>
</dbReference>
<evidence type="ECO:0000256" key="2">
    <source>
        <dbReference type="ARBA" id="ARBA00022552"/>
    </source>
</evidence>
<dbReference type="Pfam" id="PF26049">
    <property type="entry name" value="RLMG_N"/>
    <property type="match status" value="1"/>
</dbReference>
<feature type="domain" description="RlmG N-terminal" evidence="8">
    <location>
        <begin position="1"/>
        <end position="177"/>
    </location>
</feature>
<dbReference type="PIRSF" id="PIRSF037565">
    <property type="entry name" value="RRNA_m2G_Mtase_RsmD_prd"/>
    <property type="match status" value="1"/>
</dbReference>
<dbReference type="GO" id="GO:0052916">
    <property type="term" value="F:23S rRNA (guanine(1835)-N(2))-methyltransferase activity"/>
    <property type="evidence" value="ECO:0007669"/>
    <property type="project" value="UniProtKB-EC"/>
</dbReference>
<protein>
    <recommendedName>
        <fullName evidence="6">Ribosomal RNA large subunit methyltransferase G</fullName>
        <ecNumber evidence="6">2.1.1.174</ecNumber>
    </recommendedName>
    <alternativeName>
        <fullName evidence="6">23S rRNA m2G1835 methyltransferase</fullName>
    </alternativeName>
    <alternativeName>
        <fullName evidence="6">rRNA (guanine-N(2)-)-methyltransferase RlmG</fullName>
    </alternativeName>
</protein>
<keyword evidence="10" id="KW-1185">Reference proteome</keyword>
<dbReference type="PANTHER" id="PTHR47816">
    <property type="entry name" value="RIBOSOMAL RNA SMALL SUBUNIT METHYLTRANSFERASE C"/>
    <property type="match status" value="1"/>
</dbReference>
<dbReference type="InterPro" id="IPR002052">
    <property type="entry name" value="DNA_methylase_N6_adenine_CS"/>
</dbReference>
<evidence type="ECO:0000256" key="5">
    <source>
        <dbReference type="ARBA" id="ARBA00022691"/>
    </source>
</evidence>
<dbReference type="InterPro" id="IPR046977">
    <property type="entry name" value="RsmC/RlmG"/>
</dbReference>
<dbReference type="InterPro" id="IPR017237">
    <property type="entry name" value="RLMG"/>
</dbReference>
<comment type="catalytic activity">
    <reaction evidence="6">
        <text>guanosine(1835) in 23S rRNA + S-adenosyl-L-methionine = N(2)-methylguanosine(1835) in 23S rRNA + S-adenosyl-L-homocysteine + H(+)</text>
        <dbReference type="Rhea" id="RHEA:42744"/>
        <dbReference type="Rhea" id="RHEA-COMP:10217"/>
        <dbReference type="Rhea" id="RHEA-COMP:10218"/>
        <dbReference type="ChEBI" id="CHEBI:15378"/>
        <dbReference type="ChEBI" id="CHEBI:57856"/>
        <dbReference type="ChEBI" id="CHEBI:59789"/>
        <dbReference type="ChEBI" id="CHEBI:74269"/>
        <dbReference type="ChEBI" id="CHEBI:74481"/>
        <dbReference type="EC" id="2.1.1.174"/>
    </reaction>
</comment>
<reference evidence="9 10" key="1">
    <citation type="submission" date="2019-06" db="EMBL/GenBank/DDBJ databases">
        <authorList>
            <person name="Yang Y."/>
        </authorList>
    </citation>
    <scope>NUCLEOTIDE SEQUENCE [LARGE SCALE GENOMIC DNA]</scope>
    <source>
        <strain evidence="9 10">BIT-26</strain>
    </source>
</reference>
<dbReference type="AlphaFoldDB" id="A0A506V5V5"/>
<dbReference type="Gene3D" id="3.40.50.150">
    <property type="entry name" value="Vaccinia Virus protein VP39"/>
    <property type="match status" value="2"/>
</dbReference>
<evidence type="ECO:0000256" key="6">
    <source>
        <dbReference type="HAMAP-Rule" id="MF_01859"/>
    </source>
</evidence>